<dbReference type="InterPro" id="IPR036278">
    <property type="entry name" value="Sialidase_sf"/>
</dbReference>
<keyword evidence="2" id="KW-1185">Reference proteome</keyword>
<dbReference type="AlphaFoldDB" id="A0A2S2DTF3"/>
<evidence type="ECO:0000313" key="1">
    <source>
        <dbReference type="EMBL" id="AWL08638.1"/>
    </source>
</evidence>
<dbReference type="RefSeq" id="WP_226998274.1">
    <property type="nucleotide sequence ID" value="NZ_CP029346.1"/>
</dbReference>
<dbReference type="CDD" id="cd15482">
    <property type="entry name" value="Sialidase_non-viral"/>
    <property type="match status" value="1"/>
</dbReference>
<protein>
    <recommendedName>
        <fullName evidence="3">Exo-alpha-sialidase</fullName>
    </recommendedName>
</protein>
<dbReference type="SUPFAM" id="SSF50939">
    <property type="entry name" value="Sialidases"/>
    <property type="match status" value="1"/>
</dbReference>
<dbReference type="Proteomes" id="UP000245468">
    <property type="component" value="Chromosome"/>
</dbReference>
<sequence length="388" mass="44000">MKLPRLGAGLFVYLILISSSLIAQVPGVIIAHSPASSGQYIGSPSICILSNGDYLASHDFFGPKSTEHTSAVSQVYLSKNKGKSWVKISQIQGQFWSKLVEIRGKLYIMGTNKHHGNTIIRNSIDGGYTWSEPIDGQHGLLLEGEYHCAPMPFLEHRGRLWRAMEDAMGPIKKWGKRYGTFMMSMPIEADPMQASSWTKTNVLRYDSTYMDNHFGAWIEGNAVVDQQGQVWNILRVDNKSTMDEYAAMVKISEDGKESSFDTKTGFIGFPGGAKKFTIRYDAKTKKYWTISNIIPDEIKVKNLGKNPASFRNTLALCFSTDLKNWQVKQVIFQHPDEIKHGFQYVDWQFQGKHIVLACRTAYDDEEGGAHNNHDANYLTFYRIKRFRK</sequence>
<dbReference type="KEGG" id="psez:HME7025_00767"/>
<accession>A0A2S2DTF3</accession>
<evidence type="ECO:0000313" key="2">
    <source>
        <dbReference type="Proteomes" id="UP000245468"/>
    </source>
</evidence>
<reference evidence="2" key="1">
    <citation type="submission" date="2018-05" db="EMBL/GenBank/DDBJ databases">
        <title>Pseudarcicella sp. HME7025 Genome sequencing and assembly.</title>
        <authorList>
            <person name="Kim H."/>
            <person name="Kang H."/>
            <person name="Joh K."/>
        </authorList>
    </citation>
    <scope>NUCLEOTIDE SEQUENCE [LARGE SCALE GENOMIC DNA]</scope>
    <source>
        <strain evidence="2">HME7025</strain>
    </source>
</reference>
<proteinExistence type="predicted"/>
<dbReference type="EMBL" id="CP029346">
    <property type="protein sequence ID" value="AWL08638.1"/>
    <property type="molecule type" value="Genomic_DNA"/>
</dbReference>
<dbReference type="Gene3D" id="2.120.10.10">
    <property type="match status" value="1"/>
</dbReference>
<organism evidence="1 2">
    <name type="scientific">Aquirufa nivalisilvae</name>
    <dbReference type="NCBI Taxonomy" id="2516557"/>
    <lineage>
        <taxon>Bacteria</taxon>
        <taxon>Pseudomonadati</taxon>
        <taxon>Bacteroidota</taxon>
        <taxon>Cytophagia</taxon>
        <taxon>Cytophagales</taxon>
        <taxon>Flectobacillaceae</taxon>
        <taxon>Aquirufa</taxon>
    </lineage>
</organism>
<name>A0A2S2DTF3_9BACT</name>
<gene>
    <name evidence="1" type="ORF">HME7025_00767</name>
</gene>
<evidence type="ECO:0008006" key="3">
    <source>
        <dbReference type="Google" id="ProtNLM"/>
    </source>
</evidence>